<feature type="compositionally biased region" description="Basic and acidic residues" evidence="5">
    <location>
        <begin position="533"/>
        <end position="544"/>
    </location>
</feature>
<dbReference type="InterPro" id="IPR023352">
    <property type="entry name" value="MAPEG-like_dom_sf"/>
</dbReference>
<evidence type="ECO:0000313" key="7">
    <source>
        <dbReference type="EMBL" id="GAA94936.1"/>
    </source>
</evidence>
<evidence type="ECO:0000256" key="6">
    <source>
        <dbReference type="SAM" id="Phobius"/>
    </source>
</evidence>
<evidence type="ECO:0000256" key="2">
    <source>
        <dbReference type="ARBA" id="ARBA00022692"/>
    </source>
</evidence>
<evidence type="ECO:0000256" key="5">
    <source>
        <dbReference type="SAM" id="MobiDB-lite"/>
    </source>
</evidence>
<organism evidence="7 8">
    <name type="scientific">Mixia osmundae (strain CBS 9802 / IAM 14324 / JCM 22182 / KY 12970)</name>
    <dbReference type="NCBI Taxonomy" id="764103"/>
    <lineage>
        <taxon>Eukaryota</taxon>
        <taxon>Fungi</taxon>
        <taxon>Dikarya</taxon>
        <taxon>Basidiomycota</taxon>
        <taxon>Pucciniomycotina</taxon>
        <taxon>Mixiomycetes</taxon>
        <taxon>Mixiales</taxon>
        <taxon>Mixiaceae</taxon>
        <taxon>Mixia</taxon>
    </lineage>
</organism>
<evidence type="ECO:0000256" key="1">
    <source>
        <dbReference type="ARBA" id="ARBA00004370"/>
    </source>
</evidence>
<dbReference type="AlphaFoldDB" id="G7DWH6"/>
<feature type="region of interest" description="Disordered" evidence="5">
    <location>
        <begin position="222"/>
        <end position="278"/>
    </location>
</feature>
<gene>
    <name evidence="7" type="primary">Mo01591</name>
    <name evidence="7" type="ORF">E5Q_01591</name>
</gene>
<dbReference type="InterPro" id="IPR001129">
    <property type="entry name" value="Membr-assoc_MAPEG"/>
</dbReference>
<dbReference type="Pfam" id="PF01124">
    <property type="entry name" value="MAPEG"/>
    <property type="match status" value="1"/>
</dbReference>
<dbReference type="HOGENOM" id="CLU_416826_0_0_1"/>
<comment type="subcellular location">
    <subcellularLocation>
        <location evidence="1">Membrane</location>
    </subcellularLocation>
</comment>
<dbReference type="OrthoDB" id="2122304at2759"/>
<dbReference type="EMBL" id="BABT02000052">
    <property type="protein sequence ID" value="GAA94936.1"/>
    <property type="molecule type" value="Genomic_DNA"/>
</dbReference>
<keyword evidence="2 6" id="KW-0812">Transmembrane</keyword>
<dbReference type="PANTHER" id="PTHR35371">
    <property type="entry name" value="INNER MEMBRANE PROTEIN"/>
    <property type="match status" value="1"/>
</dbReference>
<keyword evidence="4 6" id="KW-0472">Membrane</keyword>
<keyword evidence="8" id="KW-1185">Reference proteome</keyword>
<sequence length="658" mass="72301">MSTIFDQQNYSLLAPIAVWGVGIGTHIYGLMSQNLSGTGEFDNVAPRAYLQKMQSIPKPSALQRRVIRAESAQSNTFENLGFFAAAIIAGNVAKLPSSTLNKLASAYVLTRVLYSFAYVTIESGPLSYIRTVLFFSGAGICITLFVKASEVFKNAIYLHVTQWANMSYYIGKAVKRTSIKPLSAQSINAITEQLSDKQTGESRPCCPLTAGPPEEICLASETAEPEPVAVNSGTASDQPGVPTPEAGNETITPQCEEPNDDKLHGHALDGQPSQVDLDDSMTLTDDAIAVWGSSVVKGHEEPHEEGEEIPNNSRASDYAYTPVDLPAIPLPMRPAKTPLRAPTYPSTLARSDSLRSGYPISLTRPLEDDWPRCRHESDRAPNSRYHPYASYARETHRDAHRNHQVIYGPPSYRSRSSSRDPHEVYMRTPVSPTVPRGSASPERHYSPQITQTAGVTDSNVHLPTTVEQQLYLRQHNGCLRCHACPATHPTRSCRVPLPPYDPIHLPDGPQQHANLGHLPTPERSPEASLSVPKPERSHTERTETLCDRRQITPPEANDLRLEIHRETLQELAVALRSTDVQTMTEEDGRDLVGILKTVLAMHKDRLNECRASPTSASREVETTLRRADMTVRALDASSISRVEAKAVIGILNGLRLGS</sequence>
<feature type="region of interest" description="Disordered" evidence="5">
    <location>
        <begin position="298"/>
        <end position="318"/>
    </location>
</feature>
<dbReference type="eggNOG" id="ENOG502RSD5">
    <property type="taxonomic scope" value="Eukaryota"/>
</dbReference>
<feature type="region of interest" description="Disordered" evidence="5">
    <location>
        <begin position="506"/>
        <end position="544"/>
    </location>
</feature>
<reference evidence="7 8" key="2">
    <citation type="journal article" date="2012" name="Open Biol.">
        <title>Characteristics of nucleosomes and linker DNA regions on the genome of the basidiomycete Mixia osmundae revealed by mono- and dinucleosome mapping.</title>
        <authorList>
            <person name="Nishida H."/>
            <person name="Kondo S."/>
            <person name="Matsumoto T."/>
            <person name="Suzuki Y."/>
            <person name="Yoshikawa H."/>
            <person name="Taylor T.D."/>
            <person name="Sugiyama J."/>
        </authorList>
    </citation>
    <scope>NUCLEOTIDE SEQUENCE [LARGE SCALE GENOMIC DNA]</scope>
    <source>
        <strain evidence="8">CBS 9802 / IAM 14324 / JCM 22182 / KY 12970</strain>
    </source>
</reference>
<dbReference type="PANTHER" id="PTHR35371:SF1">
    <property type="entry name" value="BLR7753 PROTEIN"/>
    <property type="match status" value="1"/>
</dbReference>
<dbReference type="SUPFAM" id="SSF161084">
    <property type="entry name" value="MAPEG domain-like"/>
    <property type="match status" value="1"/>
</dbReference>
<dbReference type="Gene3D" id="1.20.120.550">
    <property type="entry name" value="Membrane associated eicosanoid/glutathione metabolism-like domain"/>
    <property type="match status" value="1"/>
</dbReference>
<protein>
    <submittedName>
        <fullName evidence="7">Uncharacterized protein</fullName>
    </submittedName>
</protein>
<dbReference type="Proteomes" id="UP000009131">
    <property type="component" value="Unassembled WGS sequence"/>
</dbReference>
<accession>G7DWH6</accession>
<dbReference type="GO" id="GO:0016020">
    <property type="term" value="C:membrane"/>
    <property type="evidence" value="ECO:0007669"/>
    <property type="project" value="UniProtKB-SubCell"/>
</dbReference>
<comment type="caution">
    <text evidence="7">The sequence shown here is derived from an EMBL/GenBank/DDBJ whole genome shotgun (WGS) entry which is preliminary data.</text>
</comment>
<proteinExistence type="predicted"/>
<dbReference type="RefSeq" id="XP_014565913.1">
    <property type="nucleotide sequence ID" value="XM_014710427.1"/>
</dbReference>
<feature type="region of interest" description="Disordered" evidence="5">
    <location>
        <begin position="405"/>
        <end position="444"/>
    </location>
</feature>
<dbReference type="InParanoid" id="G7DWH6"/>
<feature type="transmembrane region" description="Helical" evidence="6">
    <location>
        <begin position="12"/>
        <end position="31"/>
    </location>
</feature>
<evidence type="ECO:0000256" key="4">
    <source>
        <dbReference type="ARBA" id="ARBA00023136"/>
    </source>
</evidence>
<name>G7DWH6_MIXOS</name>
<evidence type="ECO:0000256" key="3">
    <source>
        <dbReference type="ARBA" id="ARBA00022989"/>
    </source>
</evidence>
<evidence type="ECO:0000313" key="8">
    <source>
        <dbReference type="Proteomes" id="UP000009131"/>
    </source>
</evidence>
<reference evidence="7 8" key="1">
    <citation type="journal article" date="2011" name="J. Gen. Appl. Microbiol.">
        <title>Draft genome sequencing of the enigmatic basidiomycete Mixia osmundae.</title>
        <authorList>
            <person name="Nishida H."/>
            <person name="Nagatsuka Y."/>
            <person name="Sugiyama J."/>
        </authorList>
    </citation>
    <scope>NUCLEOTIDE SEQUENCE [LARGE SCALE GENOMIC DNA]</scope>
    <source>
        <strain evidence="8">CBS 9802 / IAM 14324 / JCM 22182 / KY 12970</strain>
    </source>
</reference>
<keyword evidence="3 6" id="KW-1133">Transmembrane helix</keyword>